<organism evidence="14 15">
    <name type="scientific">Phlebiopsis gigantea (strain 11061_1 CR5-6)</name>
    <name type="common">White-rot fungus</name>
    <name type="synonym">Peniophora gigantea</name>
    <dbReference type="NCBI Taxonomy" id="745531"/>
    <lineage>
        <taxon>Eukaryota</taxon>
        <taxon>Fungi</taxon>
        <taxon>Dikarya</taxon>
        <taxon>Basidiomycota</taxon>
        <taxon>Agaricomycotina</taxon>
        <taxon>Agaricomycetes</taxon>
        <taxon>Polyporales</taxon>
        <taxon>Phanerochaetaceae</taxon>
        <taxon>Phlebiopsis</taxon>
    </lineage>
</organism>
<dbReference type="InterPro" id="IPR002401">
    <property type="entry name" value="Cyt_P450_E_grp-I"/>
</dbReference>
<dbReference type="GO" id="GO:0004497">
    <property type="term" value="F:monooxygenase activity"/>
    <property type="evidence" value="ECO:0007669"/>
    <property type="project" value="UniProtKB-KW"/>
</dbReference>
<accession>A0A0C3SFN0</accession>
<comment type="similarity">
    <text evidence="4">Belongs to the cytochrome P450 family.</text>
</comment>
<proteinExistence type="inferred from homology"/>
<dbReference type="InterPro" id="IPR036396">
    <property type="entry name" value="Cyt_P450_sf"/>
</dbReference>
<keyword evidence="9" id="KW-0560">Oxidoreductase</keyword>
<evidence type="ECO:0000256" key="5">
    <source>
        <dbReference type="ARBA" id="ARBA00022617"/>
    </source>
</evidence>
<comment type="pathway">
    <text evidence="3">Secondary metabolite biosynthesis.</text>
</comment>
<evidence type="ECO:0000256" key="4">
    <source>
        <dbReference type="ARBA" id="ARBA00010617"/>
    </source>
</evidence>
<keyword evidence="12" id="KW-0472">Membrane</keyword>
<dbReference type="GO" id="GO:0016020">
    <property type="term" value="C:membrane"/>
    <property type="evidence" value="ECO:0007669"/>
    <property type="project" value="UniProtKB-SubCell"/>
</dbReference>
<dbReference type="GO" id="GO:0020037">
    <property type="term" value="F:heme binding"/>
    <property type="evidence" value="ECO:0007669"/>
    <property type="project" value="InterPro"/>
</dbReference>
<keyword evidence="8" id="KW-1133">Transmembrane helix</keyword>
<evidence type="ECO:0000256" key="10">
    <source>
        <dbReference type="ARBA" id="ARBA00023004"/>
    </source>
</evidence>
<evidence type="ECO:0000313" key="14">
    <source>
        <dbReference type="EMBL" id="KIP12370.1"/>
    </source>
</evidence>
<keyword evidence="11" id="KW-0503">Monooxygenase</keyword>
<name>A0A0C3SFN0_PHLG1</name>
<dbReference type="EMBL" id="KN840440">
    <property type="protein sequence ID" value="KIP12370.1"/>
    <property type="molecule type" value="Genomic_DNA"/>
</dbReference>
<evidence type="ECO:0000256" key="12">
    <source>
        <dbReference type="ARBA" id="ARBA00023136"/>
    </source>
</evidence>
<dbReference type="HOGENOM" id="CLU_001570_2_0_1"/>
<dbReference type="GO" id="GO:0016705">
    <property type="term" value="F:oxidoreductase activity, acting on paired donors, with incorporation or reduction of molecular oxygen"/>
    <property type="evidence" value="ECO:0007669"/>
    <property type="project" value="InterPro"/>
</dbReference>
<evidence type="ECO:0000256" key="6">
    <source>
        <dbReference type="ARBA" id="ARBA00022692"/>
    </source>
</evidence>
<keyword evidence="15" id="KW-1185">Reference proteome</keyword>
<keyword evidence="10 13" id="KW-0408">Iron</keyword>
<dbReference type="InterPro" id="IPR050364">
    <property type="entry name" value="Cytochrome_P450_fung"/>
</dbReference>
<dbReference type="Pfam" id="PF00067">
    <property type="entry name" value="p450"/>
    <property type="match status" value="1"/>
</dbReference>
<evidence type="ECO:0000313" key="15">
    <source>
        <dbReference type="Proteomes" id="UP000053257"/>
    </source>
</evidence>
<dbReference type="GO" id="GO:0005506">
    <property type="term" value="F:iron ion binding"/>
    <property type="evidence" value="ECO:0007669"/>
    <property type="project" value="InterPro"/>
</dbReference>
<dbReference type="OrthoDB" id="3255500at2759"/>
<evidence type="ECO:0000256" key="9">
    <source>
        <dbReference type="ARBA" id="ARBA00023002"/>
    </source>
</evidence>
<evidence type="ECO:0000256" key="13">
    <source>
        <dbReference type="PIRSR" id="PIRSR602401-1"/>
    </source>
</evidence>
<evidence type="ECO:0000256" key="11">
    <source>
        <dbReference type="ARBA" id="ARBA00023033"/>
    </source>
</evidence>
<keyword evidence="5 13" id="KW-0349">Heme</keyword>
<comment type="subcellular location">
    <subcellularLocation>
        <location evidence="2">Membrane</location>
        <topology evidence="2">Single-pass membrane protein</topology>
    </subcellularLocation>
</comment>
<feature type="non-terminal residue" evidence="14">
    <location>
        <position position="1"/>
    </location>
</feature>
<sequence>VKYLPAWLPGAEFKRQARGWKPIVDEMFVGQYRDVKSDYDQGNARPCVLSRILDSIDTKDMNDDLENMITNVTGIAYAGRPSSDNLAYTTDAMVLFPDIQAAAQSELDLVLGGGRLPELGDQDSLPYISALLKEVMRWRPVFPLGVAHRSIADDEYNGYHIPAGSIVVGNVWTILHEEDRYPEPHTFDPRRFLGSDGQLDPNVLDPTEAFGFSRRICAGRYFAHDLAWLAIATILTVFKVEKPVDENGMIIEPSGEWTSGFIWFVLEAFRL</sequence>
<protein>
    <recommendedName>
        <fullName evidence="16">Cytochrome P450</fullName>
    </recommendedName>
</protein>
<gene>
    <name evidence="14" type="ORF">PHLGIDRAFT_62263</name>
</gene>
<keyword evidence="6" id="KW-0812">Transmembrane</keyword>
<evidence type="ECO:0000256" key="3">
    <source>
        <dbReference type="ARBA" id="ARBA00005179"/>
    </source>
</evidence>
<dbReference type="STRING" id="745531.A0A0C3SFN0"/>
<evidence type="ECO:0000256" key="8">
    <source>
        <dbReference type="ARBA" id="ARBA00022989"/>
    </source>
</evidence>
<evidence type="ECO:0000256" key="7">
    <source>
        <dbReference type="ARBA" id="ARBA00022723"/>
    </source>
</evidence>
<keyword evidence="7 13" id="KW-0479">Metal-binding</keyword>
<evidence type="ECO:0000256" key="1">
    <source>
        <dbReference type="ARBA" id="ARBA00001971"/>
    </source>
</evidence>
<comment type="cofactor">
    <cofactor evidence="1 13">
        <name>heme</name>
        <dbReference type="ChEBI" id="CHEBI:30413"/>
    </cofactor>
</comment>
<feature type="binding site" description="axial binding residue" evidence="13">
    <location>
        <position position="217"/>
    </location>
    <ligand>
        <name>heme</name>
        <dbReference type="ChEBI" id="CHEBI:30413"/>
    </ligand>
    <ligandPart>
        <name>Fe</name>
        <dbReference type="ChEBI" id="CHEBI:18248"/>
    </ligandPart>
</feature>
<reference evidence="14 15" key="1">
    <citation type="journal article" date="2014" name="PLoS Genet.">
        <title>Analysis of the Phlebiopsis gigantea genome, transcriptome and secretome provides insight into its pioneer colonization strategies of wood.</title>
        <authorList>
            <person name="Hori C."/>
            <person name="Ishida T."/>
            <person name="Igarashi K."/>
            <person name="Samejima M."/>
            <person name="Suzuki H."/>
            <person name="Master E."/>
            <person name="Ferreira P."/>
            <person name="Ruiz-Duenas F.J."/>
            <person name="Held B."/>
            <person name="Canessa P."/>
            <person name="Larrondo L.F."/>
            <person name="Schmoll M."/>
            <person name="Druzhinina I.S."/>
            <person name="Kubicek C.P."/>
            <person name="Gaskell J.A."/>
            <person name="Kersten P."/>
            <person name="St John F."/>
            <person name="Glasner J."/>
            <person name="Sabat G."/>
            <person name="Splinter BonDurant S."/>
            <person name="Syed K."/>
            <person name="Yadav J."/>
            <person name="Mgbeahuruike A.C."/>
            <person name="Kovalchuk A."/>
            <person name="Asiegbu F.O."/>
            <person name="Lackner G."/>
            <person name="Hoffmeister D."/>
            <person name="Rencoret J."/>
            <person name="Gutierrez A."/>
            <person name="Sun H."/>
            <person name="Lindquist E."/>
            <person name="Barry K."/>
            <person name="Riley R."/>
            <person name="Grigoriev I.V."/>
            <person name="Henrissat B."/>
            <person name="Kues U."/>
            <person name="Berka R.M."/>
            <person name="Martinez A.T."/>
            <person name="Covert S.F."/>
            <person name="Blanchette R.A."/>
            <person name="Cullen D."/>
        </authorList>
    </citation>
    <scope>NUCLEOTIDE SEQUENCE [LARGE SCALE GENOMIC DNA]</scope>
    <source>
        <strain evidence="14 15">11061_1 CR5-6</strain>
    </source>
</reference>
<dbReference type="Proteomes" id="UP000053257">
    <property type="component" value="Unassembled WGS sequence"/>
</dbReference>
<dbReference type="PANTHER" id="PTHR46300">
    <property type="entry name" value="P450, PUTATIVE (EUROFUNG)-RELATED-RELATED"/>
    <property type="match status" value="1"/>
</dbReference>
<dbReference type="Gene3D" id="1.10.630.10">
    <property type="entry name" value="Cytochrome P450"/>
    <property type="match status" value="1"/>
</dbReference>
<dbReference type="SUPFAM" id="SSF48264">
    <property type="entry name" value="Cytochrome P450"/>
    <property type="match status" value="1"/>
</dbReference>
<evidence type="ECO:0000256" key="2">
    <source>
        <dbReference type="ARBA" id="ARBA00004167"/>
    </source>
</evidence>
<dbReference type="PRINTS" id="PR00463">
    <property type="entry name" value="EP450I"/>
</dbReference>
<dbReference type="PANTHER" id="PTHR46300:SF7">
    <property type="entry name" value="P450, PUTATIVE (EUROFUNG)-RELATED"/>
    <property type="match status" value="1"/>
</dbReference>
<dbReference type="AlphaFoldDB" id="A0A0C3SFN0"/>
<evidence type="ECO:0008006" key="16">
    <source>
        <dbReference type="Google" id="ProtNLM"/>
    </source>
</evidence>
<dbReference type="InterPro" id="IPR001128">
    <property type="entry name" value="Cyt_P450"/>
</dbReference>